<feature type="compositionally biased region" description="Basic and acidic residues" evidence="2">
    <location>
        <begin position="124"/>
        <end position="153"/>
    </location>
</feature>
<keyword evidence="1" id="KW-0747">Spliceosome</keyword>
<dbReference type="Proteomes" id="UP000269721">
    <property type="component" value="Unassembled WGS sequence"/>
</dbReference>
<evidence type="ECO:0000256" key="1">
    <source>
        <dbReference type="RuleBase" id="RU367140"/>
    </source>
</evidence>
<organism evidence="3 4">
    <name type="scientific">Blyttiomyces helicus</name>
    <dbReference type="NCBI Taxonomy" id="388810"/>
    <lineage>
        <taxon>Eukaryota</taxon>
        <taxon>Fungi</taxon>
        <taxon>Fungi incertae sedis</taxon>
        <taxon>Chytridiomycota</taxon>
        <taxon>Chytridiomycota incertae sedis</taxon>
        <taxon>Chytridiomycetes</taxon>
        <taxon>Chytridiomycetes incertae sedis</taxon>
        <taxon>Blyttiomyces</taxon>
    </lineage>
</organism>
<evidence type="ECO:0000313" key="3">
    <source>
        <dbReference type="EMBL" id="RKO90571.1"/>
    </source>
</evidence>
<accession>A0A4P9WD23</accession>
<feature type="region of interest" description="Disordered" evidence="2">
    <location>
        <begin position="77"/>
        <end position="153"/>
    </location>
</feature>
<gene>
    <name evidence="3" type="ORF">BDK51DRAFT_30658</name>
</gene>
<dbReference type="PANTHER" id="PTHR12096">
    <property type="entry name" value="NUCLEAR PROTEIN SKIP-RELATED"/>
    <property type="match status" value="1"/>
</dbReference>
<dbReference type="GO" id="GO:0000398">
    <property type="term" value="P:mRNA splicing, via spliceosome"/>
    <property type="evidence" value="ECO:0007669"/>
    <property type="project" value="InterPro"/>
</dbReference>
<keyword evidence="1" id="KW-0507">mRNA processing</keyword>
<dbReference type="AlphaFoldDB" id="A0A4P9WD23"/>
<evidence type="ECO:0000256" key="2">
    <source>
        <dbReference type="SAM" id="MobiDB-lite"/>
    </source>
</evidence>
<name>A0A4P9WD23_9FUNG</name>
<dbReference type="EMBL" id="KZ995486">
    <property type="protein sequence ID" value="RKO90571.1"/>
    <property type="molecule type" value="Genomic_DNA"/>
</dbReference>
<protein>
    <recommendedName>
        <fullName evidence="1">Pre-mRNA-processing protein 45</fullName>
    </recommendedName>
</protein>
<reference evidence="4" key="1">
    <citation type="journal article" date="2018" name="Nat. Microbiol.">
        <title>Leveraging single-cell genomics to expand the fungal tree of life.</title>
        <authorList>
            <person name="Ahrendt S.R."/>
            <person name="Quandt C.A."/>
            <person name="Ciobanu D."/>
            <person name="Clum A."/>
            <person name="Salamov A."/>
            <person name="Andreopoulos B."/>
            <person name="Cheng J.F."/>
            <person name="Woyke T."/>
            <person name="Pelin A."/>
            <person name="Henrissat B."/>
            <person name="Reynolds N.K."/>
            <person name="Benny G.L."/>
            <person name="Smith M.E."/>
            <person name="James T.Y."/>
            <person name="Grigoriev I.V."/>
        </authorList>
    </citation>
    <scope>NUCLEOTIDE SEQUENCE [LARGE SCALE GENOMIC DNA]</scope>
</reference>
<dbReference type="OrthoDB" id="666364at2759"/>
<evidence type="ECO:0000313" key="4">
    <source>
        <dbReference type="Proteomes" id="UP000269721"/>
    </source>
</evidence>
<comment type="function">
    <text evidence="1">Involved in pre-mRNA splicing.</text>
</comment>
<sequence>IALGLAQPTLSKESMFDQRLFNQSAGLSSGFGADDSYDLYDKPLFQGSASAAVYRPSRGKPDESLGGMAADRVERLLGEGGGPHRGFQGAEGGPGGARDGPVQFEEEAGDVFGFAEFMGAAKKGRGDGKDGERGRRKGEDQERGEGSKKQRRD</sequence>
<dbReference type="GO" id="GO:0005681">
    <property type="term" value="C:spliceosomal complex"/>
    <property type="evidence" value="ECO:0007669"/>
    <property type="project" value="UniProtKB-UniRule"/>
</dbReference>
<keyword evidence="4" id="KW-1185">Reference proteome</keyword>
<comment type="similarity">
    <text evidence="1">Belongs to the SNW family.</text>
</comment>
<keyword evidence="1" id="KW-0508">mRNA splicing</keyword>
<feature type="compositionally biased region" description="Gly residues" evidence="2">
    <location>
        <begin position="78"/>
        <end position="98"/>
    </location>
</feature>
<dbReference type="InterPro" id="IPR017862">
    <property type="entry name" value="SKI-int_prot_SKIP"/>
</dbReference>
<keyword evidence="1" id="KW-0539">Nucleus</keyword>
<feature type="non-terminal residue" evidence="3">
    <location>
        <position position="1"/>
    </location>
</feature>
<proteinExistence type="inferred from homology"/>
<comment type="subcellular location">
    <subcellularLocation>
        <location evidence="1">Nucleus</location>
    </subcellularLocation>
</comment>
<comment type="subunit">
    <text evidence="1">Associated with the spliceosome.</text>
</comment>